<accession>A0A915I9X7</accession>
<dbReference type="Proteomes" id="UP000887565">
    <property type="component" value="Unplaced"/>
</dbReference>
<evidence type="ECO:0000313" key="1">
    <source>
        <dbReference type="Proteomes" id="UP000887565"/>
    </source>
</evidence>
<dbReference type="AlphaFoldDB" id="A0A915I9X7"/>
<evidence type="ECO:0000313" key="2">
    <source>
        <dbReference type="WBParaSite" id="nRc.2.0.1.t10091-RA"/>
    </source>
</evidence>
<organism evidence="1 2">
    <name type="scientific">Romanomermis culicivorax</name>
    <name type="common">Nematode worm</name>
    <dbReference type="NCBI Taxonomy" id="13658"/>
    <lineage>
        <taxon>Eukaryota</taxon>
        <taxon>Metazoa</taxon>
        <taxon>Ecdysozoa</taxon>
        <taxon>Nematoda</taxon>
        <taxon>Enoplea</taxon>
        <taxon>Dorylaimia</taxon>
        <taxon>Mermithida</taxon>
        <taxon>Mermithoidea</taxon>
        <taxon>Mermithidae</taxon>
        <taxon>Romanomermis</taxon>
    </lineage>
</organism>
<keyword evidence="1" id="KW-1185">Reference proteome</keyword>
<reference evidence="2" key="1">
    <citation type="submission" date="2022-11" db="UniProtKB">
        <authorList>
            <consortium name="WormBaseParasite"/>
        </authorList>
    </citation>
    <scope>IDENTIFICATION</scope>
</reference>
<dbReference type="WBParaSite" id="nRc.2.0.1.t10091-RA">
    <property type="protein sequence ID" value="nRc.2.0.1.t10091-RA"/>
    <property type="gene ID" value="nRc.2.0.1.g10091"/>
</dbReference>
<proteinExistence type="predicted"/>
<protein>
    <submittedName>
        <fullName evidence="2">Uncharacterized protein</fullName>
    </submittedName>
</protein>
<sequence length="149" mass="17403">MPDERGKYTPYKRSIEVLLWVSQDRGGQDFFLDDEKKGLLTFKFNDFFASFFKTKADIGLCPKNGCSCRWRTPKSKVCHPRLYPPYGYNPSSASASGFYCSVLPQNDWYIRRRTYDLGHHVDICYFLKIRFLDVKIHPKKNILGLQGVM</sequence>
<name>A0A915I9X7_ROMCU</name>